<evidence type="ECO:0000256" key="7">
    <source>
        <dbReference type="SAM" id="MobiDB-lite"/>
    </source>
</evidence>
<proteinExistence type="predicted"/>
<feature type="transmembrane region" description="Helical" evidence="8">
    <location>
        <begin position="75"/>
        <end position="93"/>
    </location>
</feature>
<keyword evidence="10" id="KW-1185">Reference proteome</keyword>
<keyword evidence="2 9" id="KW-0132">Cell division</keyword>
<keyword evidence="1" id="KW-1003">Cell membrane</keyword>
<dbReference type="Pfam" id="PF06781">
    <property type="entry name" value="CrgA"/>
    <property type="match status" value="1"/>
</dbReference>
<dbReference type="AlphaFoldDB" id="A0A0D8HKG5"/>
<dbReference type="EMBL" id="JXYS01000017">
    <property type="protein sequence ID" value="KJF18450.1"/>
    <property type="molecule type" value="Genomic_DNA"/>
</dbReference>
<keyword evidence="6" id="KW-0131">Cell cycle</keyword>
<evidence type="ECO:0000256" key="6">
    <source>
        <dbReference type="ARBA" id="ARBA00023306"/>
    </source>
</evidence>
<accession>A0A0D8HKG5</accession>
<sequence>MARTRKGQTVGANKGGHNVSSKNRSTTSSKRYTPPIPTSQKKSPRWMAYLLISFLILGFIFLFVNYLGVLPGGASNWYLLVGLVFLAGGFYMATRYR</sequence>
<keyword evidence="5 8" id="KW-0472">Membrane</keyword>
<evidence type="ECO:0000256" key="5">
    <source>
        <dbReference type="ARBA" id="ARBA00023136"/>
    </source>
</evidence>
<evidence type="ECO:0000313" key="10">
    <source>
        <dbReference type="Proteomes" id="UP000032360"/>
    </source>
</evidence>
<comment type="caution">
    <text evidence="9">The sequence shown here is derived from an EMBL/GenBank/DDBJ whole genome shotgun (WGS) entry which is preliminary data.</text>
</comment>
<evidence type="ECO:0000313" key="9">
    <source>
        <dbReference type="EMBL" id="KJF18450.1"/>
    </source>
</evidence>
<dbReference type="RefSeq" id="WP_052604452.1">
    <property type="nucleotide sequence ID" value="NZ_JXYS01000017.1"/>
</dbReference>
<dbReference type="STRING" id="1280514.AXFE_06780"/>
<evidence type="ECO:0000256" key="3">
    <source>
        <dbReference type="ARBA" id="ARBA00022692"/>
    </source>
</evidence>
<evidence type="ECO:0000256" key="2">
    <source>
        <dbReference type="ARBA" id="ARBA00022618"/>
    </source>
</evidence>
<protein>
    <submittedName>
        <fullName evidence="9">Cell division protein CrgA</fullName>
    </submittedName>
</protein>
<evidence type="ECO:0000256" key="4">
    <source>
        <dbReference type="ARBA" id="ARBA00022989"/>
    </source>
</evidence>
<organism evidence="9 10">
    <name type="scientific">Acidithrix ferrooxidans</name>
    <dbReference type="NCBI Taxonomy" id="1280514"/>
    <lineage>
        <taxon>Bacteria</taxon>
        <taxon>Bacillati</taxon>
        <taxon>Actinomycetota</taxon>
        <taxon>Acidimicrobiia</taxon>
        <taxon>Acidimicrobiales</taxon>
        <taxon>Acidimicrobiaceae</taxon>
        <taxon>Acidithrix</taxon>
    </lineage>
</organism>
<keyword evidence="4 8" id="KW-1133">Transmembrane helix</keyword>
<dbReference type="Proteomes" id="UP000032360">
    <property type="component" value="Unassembled WGS sequence"/>
</dbReference>
<dbReference type="InterPro" id="IPR009619">
    <property type="entry name" value="CrgA"/>
</dbReference>
<feature type="transmembrane region" description="Helical" evidence="8">
    <location>
        <begin position="46"/>
        <end position="69"/>
    </location>
</feature>
<reference evidence="9 10" key="1">
    <citation type="submission" date="2015-01" db="EMBL/GenBank/DDBJ databases">
        <title>Draft genome of the acidophilic iron oxidizer Acidithrix ferrooxidans strain Py-F3.</title>
        <authorList>
            <person name="Poehlein A."/>
            <person name="Eisen S."/>
            <person name="Schloemann M."/>
            <person name="Johnson B.D."/>
            <person name="Daniel R."/>
            <person name="Muehling M."/>
        </authorList>
    </citation>
    <scope>NUCLEOTIDE SEQUENCE [LARGE SCALE GENOMIC DNA]</scope>
    <source>
        <strain evidence="9 10">Py-F3</strain>
    </source>
</reference>
<gene>
    <name evidence="9" type="primary">crgA</name>
    <name evidence="9" type="ORF">AXFE_06780</name>
</gene>
<dbReference type="GO" id="GO:0051301">
    <property type="term" value="P:cell division"/>
    <property type="evidence" value="ECO:0007669"/>
    <property type="project" value="UniProtKB-KW"/>
</dbReference>
<name>A0A0D8HKG5_9ACTN</name>
<feature type="region of interest" description="Disordered" evidence="7">
    <location>
        <begin position="1"/>
        <end position="41"/>
    </location>
</feature>
<evidence type="ECO:0000256" key="1">
    <source>
        <dbReference type="ARBA" id="ARBA00022475"/>
    </source>
</evidence>
<evidence type="ECO:0000256" key="8">
    <source>
        <dbReference type="SAM" id="Phobius"/>
    </source>
</evidence>
<keyword evidence="3 8" id="KW-0812">Transmembrane</keyword>
<feature type="compositionally biased region" description="Low complexity" evidence="7">
    <location>
        <begin position="18"/>
        <end position="31"/>
    </location>
</feature>